<feature type="transmembrane region" description="Helical" evidence="1">
    <location>
        <begin position="96"/>
        <end position="114"/>
    </location>
</feature>
<comment type="caution">
    <text evidence="2">The sequence shown here is derived from an EMBL/GenBank/DDBJ whole genome shotgun (WGS) entry which is preliminary data.</text>
</comment>
<evidence type="ECO:0000313" key="2">
    <source>
        <dbReference type="EMBL" id="TDN48982.1"/>
    </source>
</evidence>
<sequence>MMQTMLNVFAALLLCYAGMTALCLAMDRHHNQVLKRAPAASARQGFRWAGWLLLALAVVPCAWAWGLSIGVIAWFGFLSAGALALVFMLPYGPRFAAMLGAGSVVASLLMMLIVKVST</sequence>
<reference evidence="2 3" key="1">
    <citation type="submission" date="2019-03" db="EMBL/GenBank/DDBJ databases">
        <title>Genomic Encyclopedia of Type Strains, Phase IV (KMG-IV): sequencing the most valuable type-strain genomes for metagenomic binning, comparative biology and taxonomic classification.</title>
        <authorList>
            <person name="Goeker M."/>
        </authorList>
    </citation>
    <scope>NUCLEOTIDE SEQUENCE [LARGE SCALE GENOMIC DNA]</scope>
    <source>
        <strain evidence="2 3">DSM 12121</strain>
    </source>
</reference>
<gene>
    <name evidence="2" type="ORF">C7389_113105</name>
</gene>
<evidence type="ECO:0000256" key="1">
    <source>
        <dbReference type="SAM" id="Phobius"/>
    </source>
</evidence>
<dbReference type="Pfam" id="PF11804">
    <property type="entry name" value="DUF3325"/>
    <property type="match status" value="1"/>
</dbReference>
<evidence type="ECO:0000313" key="3">
    <source>
        <dbReference type="Proteomes" id="UP000295129"/>
    </source>
</evidence>
<keyword evidence="1" id="KW-1133">Transmembrane helix</keyword>
<feature type="transmembrane region" description="Helical" evidence="1">
    <location>
        <begin position="6"/>
        <end position="25"/>
    </location>
</feature>
<feature type="transmembrane region" description="Helical" evidence="1">
    <location>
        <begin position="46"/>
        <end position="65"/>
    </location>
</feature>
<dbReference type="RefSeq" id="WP_211168289.1">
    <property type="nucleotide sequence ID" value="NZ_SNVV01000013.1"/>
</dbReference>
<accession>A0A4V3BM34</accession>
<organism evidence="2 3">
    <name type="scientific">Azoarcus indigens</name>
    <dbReference type="NCBI Taxonomy" id="29545"/>
    <lineage>
        <taxon>Bacteria</taxon>
        <taxon>Pseudomonadati</taxon>
        <taxon>Pseudomonadota</taxon>
        <taxon>Betaproteobacteria</taxon>
        <taxon>Rhodocyclales</taxon>
        <taxon>Zoogloeaceae</taxon>
        <taxon>Azoarcus</taxon>
    </lineage>
</organism>
<name>A0A4V3BM34_9RHOO</name>
<keyword evidence="3" id="KW-1185">Reference proteome</keyword>
<dbReference type="EMBL" id="SNVV01000013">
    <property type="protein sequence ID" value="TDN48982.1"/>
    <property type="molecule type" value="Genomic_DNA"/>
</dbReference>
<dbReference type="Proteomes" id="UP000295129">
    <property type="component" value="Unassembled WGS sequence"/>
</dbReference>
<feature type="transmembrane region" description="Helical" evidence="1">
    <location>
        <begin position="71"/>
        <end position="89"/>
    </location>
</feature>
<dbReference type="InterPro" id="IPR021762">
    <property type="entry name" value="DUF3325"/>
</dbReference>
<dbReference type="AlphaFoldDB" id="A0A4V3BM34"/>
<proteinExistence type="predicted"/>
<keyword evidence="1" id="KW-0472">Membrane</keyword>
<protein>
    <submittedName>
        <fullName evidence="2">Uncharacterized protein DUF3325</fullName>
    </submittedName>
</protein>
<keyword evidence="1" id="KW-0812">Transmembrane</keyword>